<proteinExistence type="inferred from homology"/>
<dbReference type="InterPro" id="IPR013785">
    <property type="entry name" value="Aldolase_TIM"/>
</dbReference>
<dbReference type="InterPro" id="IPR001093">
    <property type="entry name" value="IMP_DH_GMPRt"/>
</dbReference>
<dbReference type="GO" id="GO:0006183">
    <property type="term" value="P:GTP biosynthetic process"/>
    <property type="evidence" value="ECO:0007669"/>
    <property type="project" value="TreeGrafter"/>
</dbReference>
<dbReference type="PANTHER" id="PTHR11911">
    <property type="entry name" value="INOSINE-5-MONOPHOSPHATE DEHYDROGENASE RELATED"/>
    <property type="match status" value="1"/>
</dbReference>
<dbReference type="eggNOG" id="arCOG00612">
    <property type="taxonomic scope" value="Archaea"/>
</dbReference>
<dbReference type="Gene3D" id="3.20.20.70">
    <property type="entry name" value="Aldolase class I"/>
    <property type="match status" value="1"/>
</dbReference>
<protein>
    <submittedName>
        <fullName evidence="4">IMP dehydrogenase/GMP reductase</fullName>
    </submittedName>
</protein>
<feature type="domain" description="IMP dehydrogenase/GMP reductase" evidence="3">
    <location>
        <begin position="13"/>
        <end position="340"/>
    </location>
</feature>
<dbReference type="PANTHER" id="PTHR11911:SF111">
    <property type="entry name" value="INOSINE-5'-MONOPHOSPHATE DEHYDROGENASE"/>
    <property type="match status" value="1"/>
</dbReference>
<evidence type="ECO:0000259" key="3">
    <source>
        <dbReference type="Pfam" id="PF00478"/>
    </source>
</evidence>
<dbReference type="EMBL" id="CP003372">
    <property type="protein sequence ID" value="AGB30605.1"/>
    <property type="molecule type" value="Genomic_DNA"/>
</dbReference>
<feature type="compositionally biased region" description="Basic and acidic residues" evidence="2">
    <location>
        <begin position="339"/>
        <end position="363"/>
    </location>
</feature>
<dbReference type="HOGENOM" id="CLU_022552_5_3_2"/>
<accession>L0JGD7</accession>
<feature type="region of interest" description="Disordered" evidence="2">
    <location>
        <begin position="339"/>
        <end position="381"/>
    </location>
</feature>
<reference evidence="5" key="1">
    <citation type="submission" date="2012-02" db="EMBL/GenBank/DDBJ databases">
        <title>Complete sequence of chromosome of Natrinema pellirubrum DSM 15624.</title>
        <authorList>
            <person name="Lucas S."/>
            <person name="Han J."/>
            <person name="Lapidus A."/>
            <person name="Cheng J.-F."/>
            <person name="Goodwin L."/>
            <person name="Pitluck S."/>
            <person name="Peters L."/>
            <person name="Teshima H."/>
            <person name="Detter J.C."/>
            <person name="Han C."/>
            <person name="Tapia R."/>
            <person name="Land M."/>
            <person name="Hauser L."/>
            <person name="Kyrpides N."/>
            <person name="Ivanova N."/>
            <person name="Pagani I."/>
            <person name="Sproer C."/>
            <person name="Anderson I."/>
            <person name="Woyke T."/>
        </authorList>
    </citation>
    <scope>NUCLEOTIDE SEQUENCE [LARGE SCALE GENOMIC DNA]</scope>
    <source>
        <strain evidence="5">DSM 15624 / JCM 10476 / NCIMB 786</strain>
    </source>
</reference>
<organism evidence="4 5">
    <name type="scientific">Natrinema pellirubrum (strain DSM 15624 / CIP 106293 / JCM 10476 / NCIMB 786 / 157)</name>
    <dbReference type="NCBI Taxonomy" id="797303"/>
    <lineage>
        <taxon>Archaea</taxon>
        <taxon>Methanobacteriati</taxon>
        <taxon>Methanobacteriota</taxon>
        <taxon>Stenosarchaea group</taxon>
        <taxon>Halobacteria</taxon>
        <taxon>Halobacteriales</taxon>
        <taxon>Natrialbaceae</taxon>
        <taxon>Natrinema</taxon>
    </lineage>
</organism>
<dbReference type="Proteomes" id="UP000010843">
    <property type="component" value="Chromosome"/>
</dbReference>
<evidence type="ECO:0000313" key="5">
    <source>
        <dbReference type="Proteomes" id="UP000010843"/>
    </source>
</evidence>
<evidence type="ECO:0000313" key="4">
    <source>
        <dbReference type="EMBL" id="AGB30605.1"/>
    </source>
</evidence>
<dbReference type="STRING" id="797303.Natpe_0681"/>
<comment type="similarity">
    <text evidence="1">Belongs to the IMPDH/GMPR family.</text>
</comment>
<dbReference type="SUPFAM" id="SSF51412">
    <property type="entry name" value="Inosine monophosphate dehydrogenase (IMPDH)"/>
    <property type="match status" value="1"/>
</dbReference>
<dbReference type="Pfam" id="PF00478">
    <property type="entry name" value="IMPDH"/>
    <property type="match status" value="1"/>
</dbReference>
<dbReference type="KEGG" id="npe:Natpe_0681"/>
<dbReference type="AlphaFoldDB" id="L0JGD7"/>
<evidence type="ECO:0000256" key="1">
    <source>
        <dbReference type="ARBA" id="ARBA00005502"/>
    </source>
</evidence>
<dbReference type="FunFam" id="3.20.20.70:FF:000424">
    <property type="entry name" value="Inosine-5'-monophosphate dehydrogenase 2"/>
    <property type="match status" value="1"/>
</dbReference>
<gene>
    <name evidence="4" type="ordered locus">Natpe_0681</name>
</gene>
<evidence type="ECO:0000256" key="2">
    <source>
        <dbReference type="SAM" id="MobiDB-lite"/>
    </source>
</evidence>
<dbReference type="InterPro" id="IPR005990">
    <property type="entry name" value="IMP_DH"/>
</dbReference>
<name>L0JGD7_NATP1</name>
<dbReference type="SMART" id="SM01240">
    <property type="entry name" value="IMPDH"/>
    <property type="match status" value="1"/>
</dbReference>
<dbReference type="GO" id="GO:0003938">
    <property type="term" value="F:IMP dehydrogenase activity"/>
    <property type="evidence" value="ECO:0007669"/>
    <property type="project" value="InterPro"/>
</dbReference>
<sequence>MRGMTNLRDLRTGLSYGDVLLVPQRSPVDSRSTVDLETPFTPSVDLETPLVSAAMDTVTEADLAIELSRAGGIGVLHRFLTAAEQAEQVERVKEADEQVAAAVGINEDYVKRSDAIVDAGVDAIVVDVAHGHLERTLEAVEQLSEAFPETDLVAGNVATPAGVEDLAAAGADCVKVGIGPGSHCTTRKVAGAGVPQLTAVDDCASAAEDLDVTICADGGIRTSGDAVKALMAGADTVMVGSLLAGTEEAPGAVVEVDGTRYKRSRGMATTAAAEDRDDKDVDVDADEGVEALTPYKGPVADVVEEFCAGIRSGLSYCGGHTIPAARDGAEFIRVAPSAKDREGYHTDHDWEGVSVESESKSVSEADLAADDGSSPPAESDD</sequence>
<dbReference type="CDD" id="cd00381">
    <property type="entry name" value="IMPDH"/>
    <property type="match status" value="1"/>
</dbReference>